<name>A0A0A9DNJ1_ARUDO</name>
<evidence type="ECO:0000313" key="2">
    <source>
        <dbReference type="EMBL" id="JAD87220.1"/>
    </source>
</evidence>
<keyword evidence="1" id="KW-1133">Transmembrane helix</keyword>
<protein>
    <submittedName>
        <fullName evidence="2">Uncharacterized protein</fullName>
    </submittedName>
</protein>
<sequence>MNVICLLDNFSSFFFMGSSVSRKSTFLTKNGCPCLLLASLKALIGWIVDFSPLFYFFQYKRQIHVLIKTRTQFLCFTAGIKTNLAFWNFFGSSLLPMDMQYGFCLC</sequence>
<reference evidence="2" key="1">
    <citation type="submission" date="2014-09" db="EMBL/GenBank/DDBJ databases">
        <authorList>
            <person name="Magalhaes I.L.F."/>
            <person name="Oliveira U."/>
            <person name="Santos F.R."/>
            <person name="Vidigal T.H.D.A."/>
            <person name="Brescovit A.D."/>
            <person name="Santos A.J."/>
        </authorList>
    </citation>
    <scope>NUCLEOTIDE SEQUENCE</scope>
    <source>
        <tissue evidence="2">Shoot tissue taken approximately 20 cm above the soil surface</tissue>
    </source>
</reference>
<proteinExistence type="predicted"/>
<keyword evidence="1" id="KW-0812">Transmembrane</keyword>
<dbReference type="EMBL" id="GBRH01210675">
    <property type="protein sequence ID" value="JAD87220.1"/>
    <property type="molecule type" value="Transcribed_RNA"/>
</dbReference>
<feature type="transmembrane region" description="Helical" evidence="1">
    <location>
        <begin position="35"/>
        <end position="57"/>
    </location>
</feature>
<accession>A0A0A9DNJ1</accession>
<dbReference type="AlphaFoldDB" id="A0A0A9DNJ1"/>
<reference evidence="2" key="2">
    <citation type="journal article" date="2015" name="Data Brief">
        <title>Shoot transcriptome of the giant reed, Arundo donax.</title>
        <authorList>
            <person name="Barrero R.A."/>
            <person name="Guerrero F.D."/>
            <person name="Moolhuijzen P."/>
            <person name="Goolsby J.A."/>
            <person name="Tidwell J."/>
            <person name="Bellgard S.E."/>
            <person name="Bellgard M.I."/>
        </authorList>
    </citation>
    <scope>NUCLEOTIDE SEQUENCE</scope>
    <source>
        <tissue evidence="2">Shoot tissue taken approximately 20 cm above the soil surface</tissue>
    </source>
</reference>
<keyword evidence="1" id="KW-0472">Membrane</keyword>
<evidence type="ECO:0000256" key="1">
    <source>
        <dbReference type="SAM" id="Phobius"/>
    </source>
</evidence>
<feature type="transmembrane region" description="Helical" evidence="1">
    <location>
        <begin position="69"/>
        <end position="90"/>
    </location>
</feature>
<organism evidence="2">
    <name type="scientific">Arundo donax</name>
    <name type="common">Giant reed</name>
    <name type="synonym">Donax arundinaceus</name>
    <dbReference type="NCBI Taxonomy" id="35708"/>
    <lineage>
        <taxon>Eukaryota</taxon>
        <taxon>Viridiplantae</taxon>
        <taxon>Streptophyta</taxon>
        <taxon>Embryophyta</taxon>
        <taxon>Tracheophyta</taxon>
        <taxon>Spermatophyta</taxon>
        <taxon>Magnoliopsida</taxon>
        <taxon>Liliopsida</taxon>
        <taxon>Poales</taxon>
        <taxon>Poaceae</taxon>
        <taxon>PACMAD clade</taxon>
        <taxon>Arundinoideae</taxon>
        <taxon>Arundineae</taxon>
        <taxon>Arundo</taxon>
    </lineage>
</organism>